<dbReference type="GO" id="GO:1903805">
    <property type="term" value="P:L-valine import across plasma membrane"/>
    <property type="evidence" value="ECO:0007669"/>
    <property type="project" value="TreeGrafter"/>
</dbReference>
<dbReference type="SUPFAM" id="SSF52540">
    <property type="entry name" value="P-loop containing nucleoside triphosphate hydrolases"/>
    <property type="match status" value="1"/>
</dbReference>
<dbReference type="Pfam" id="PF00005">
    <property type="entry name" value="ABC_tran"/>
    <property type="match status" value="1"/>
</dbReference>
<dbReference type="FunFam" id="3.40.50.300:FF:000421">
    <property type="entry name" value="Branched-chain amino acid ABC transporter ATP-binding protein"/>
    <property type="match status" value="1"/>
</dbReference>
<dbReference type="SMART" id="SM00382">
    <property type="entry name" value="AAA"/>
    <property type="match status" value="1"/>
</dbReference>
<dbReference type="STRING" id="1236220.SAMN04488112_1038"/>
<dbReference type="GO" id="GO:0005524">
    <property type="term" value="F:ATP binding"/>
    <property type="evidence" value="ECO:0007669"/>
    <property type="project" value="UniProtKB-KW"/>
</dbReference>
<name>A0A1G6IQ76_9BACL</name>
<dbReference type="Pfam" id="PF12399">
    <property type="entry name" value="BCA_ABC_TP_C"/>
    <property type="match status" value="1"/>
</dbReference>
<dbReference type="GO" id="GO:0042941">
    <property type="term" value="P:D-alanine transmembrane transport"/>
    <property type="evidence" value="ECO:0007669"/>
    <property type="project" value="TreeGrafter"/>
</dbReference>
<dbReference type="GO" id="GO:0015188">
    <property type="term" value="F:L-isoleucine transmembrane transporter activity"/>
    <property type="evidence" value="ECO:0007669"/>
    <property type="project" value="TreeGrafter"/>
</dbReference>
<dbReference type="InterPro" id="IPR032823">
    <property type="entry name" value="BCA_ABC_TP_C"/>
</dbReference>
<evidence type="ECO:0000313" key="6">
    <source>
        <dbReference type="Proteomes" id="UP000199387"/>
    </source>
</evidence>
<dbReference type="OrthoDB" id="9805514at2"/>
<dbReference type="Gene3D" id="3.40.50.300">
    <property type="entry name" value="P-loop containing nucleotide triphosphate hydrolases"/>
    <property type="match status" value="1"/>
</dbReference>
<dbReference type="GO" id="GO:0005304">
    <property type="term" value="F:L-valine transmembrane transporter activity"/>
    <property type="evidence" value="ECO:0007669"/>
    <property type="project" value="TreeGrafter"/>
</dbReference>
<accession>A0A1G6IQ76</accession>
<dbReference type="AlphaFoldDB" id="A0A1G6IQ76"/>
<dbReference type="InterPro" id="IPR003593">
    <property type="entry name" value="AAA+_ATPase"/>
</dbReference>
<evidence type="ECO:0000259" key="4">
    <source>
        <dbReference type="PROSITE" id="PS50893"/>
    </source>
</evidence>
<dbReference type="InterPro" id="IPR051120">
    <property type="entry name" value="ABC_AA/LPS_Transport"/>
</dbReference>
<evidence type="ECO:0000256" key="1">
    <source>
        <dbReference type="ARBA" id="ARBA00022448"/>
    </source>
</evidence>
<dbReference type="InterPro" id="IPR027417">
    <property type="entry name" value="P-loop_NTPase"/>
</dbReference>
<dbReference type="GO" id="GO:0016887">
    <property type="term" value="F:ATP hydrolysis activity"/>
    <property type="evidence" value="ECO:0007669"/>
    <property type="project" value="InterPro"/>
</dbReference>
<dbReference type="PANTHER" id="PTHR45772">
    <property type="entry name" value="CONSERVED COMPONENT OF ABC TRANSPORTER FOR NATURAL AMINO ACIDS-RELATED"/>
    <property type="match status" value="1"/>
</dbReference>
<dbReference type="RefSeq" id="WP_091566365.1">
    <property type="nucleotide sequence ID" value="NZ_FMZA01000003.1"/>
</dbReference>
<dbReference type="PANTHER" id="PTHR45772:SF7">
    <property type="entry name" value="AMINO ACID ABC TRANSPORTER ATP-BINDING PROTEIN"/>
    <property type="match status" value="1"/>
</dbReference>
<evidence type="ECO:0000256" key="3">
    <source>
        <dbReference type="ARBA" id="ARBA00022840"/>
    </source>
</evidence>
<protein>
    <submittedName>
        <fullName evidence="5">Amino acid/amide ABC transporter ATP-binding protein 1, HAAT family (TC 3.A.1.4.-)</fullName>
    </submittedName>
</protein>
<organism evidence="5 6">
    <name type="scientific">Melghirimyces thermohalophilus</name>
    <dbReference type="NCBI Taxonomy" id="1236220"/>
    <lineage>
        <taxon>Bacteria</taxon>
        <taxon>Bacillati</taxon>
        <taxon>Bacillota</taxon>
        <taxon>Bacilli</taxon>
        <taxon>Bacillales</taxon>
        <taxon>Thermoactinomycetaceae</taxon>
        <taxon>Melghirimyces</taxon>
    </lineage>
</organism>
<dbReference type="GO" id="GO:1903806">
    <property type="term" value="P:L-isoleucine import across plasma membrane"/>
    <property type="evidence" value="ECO:0007669"/>
    <property type="project" value="TreeGrafter"/>
</dbReference>
<dbReference type="CDD" id="cd03219">
    <property type="entry name" value="ABC_Mj1267_LivG_branched"/>
    <property type="match status" value="1"/>
</dbReference>
<proteinExistence type="predicted"/>
<gene>
    <name evidence="5" type="ORF">SAMN04488112_1038</name>
</gene>
<evidence type="ECO:0000313" key="5">
    <source>
        <dbReference type="EMBL" id="SDC08627.1"/>
    </source>
</evidence>
<feature type="domain" description="ABC transporter" evidence="4">
    <location>
        <begin position="3"/>
        <end position="250"/>
    </location>
</feature>
<dbReference type="PROSITE" id="PS50893">
    <property type="entry name" value="ABC_TRANSPORTER_2"/>
    <property type="match status" value="1"/>
</dbReference>
<dbReference type="Proteomes" id="UP000199387">
    <property type="component" value="Unassembled WGS sequence"/>
</dbReference>
<reference evidence="5 6" key="1">
    <citation type="submission" date="2016-10" db="EMBL/GenBank/DDBJ databases">
        <authorList>
            <person name="de Groot N.N."/>
        </authorList>
    </citation>
    <scope>NUCLEOTIDE SEQUENCE [LARGE SCALE GENOMIC DNA]</scope>
    <source>
        <strain evidence="5 6">DSM 45514</strain>
    </source>
</reference>
<dbReference type="GO" id="GO:0015808">
    <property type="term" value="P:L-alanine transport"/>
    <property type="evidence" value="ECO:0007669"/>
    <property type="project" value="TreeGrafter"/>
</dbReference>
<dbReference type="EMBL" id="FMZA01000003">
    <property type="protein sequence ID" value="SDC08627.1"/>
    <property type="molecule type" value="Genomic_DNA"/>
</dbReference>
<keyword evidence="6" id="KW-1185">Reference proteome</keyword>
<evidence type="ECO:0000256" key="2">
    <source>
        <dbReference type="ARBA" id="ARBA00022741"/>
    </source>
</evidence>
<keyword evidence="2" id="KW-0547">Nucleotide-binding</keyword>
<keyword evidence="1" id="KW-0813">Transport</keyword>
<sequence>MLLRVERLTKRFGELTANHQVDLSVERGQIHAIIGPNGAGKTTFFNLISGFYPPTSGRILFKGTNITGWPPERIAKKGIARTFQTTHLFEEATVLDNVIIGNRLRTRSGFWDVILRTKRERREERESLDRGREVLDFVGLSHLAGEPVSEITQEQKKRVAFALALATQPELVLLDEPAAGVNPDETDGLAVLIKKMADTGRTVCLIEHKTSMIMSLADRITVLNQGERIVEGTPEEIQGNPAVIEAYLGGDPTGDGRPQTV</sequence>
<dbReference type="InterPro" id="IPR003439">
    <property type="entry name" value="ABC_transporter-like_ATP-bd"/>
</dbReference>
<dbReference type="GO" id="GO:0015192">
    <property type="term" value="F:L-phenylalanine transmembrane transporter activity"/>
    <property type="evidence" value="ECO:0007669"/>
    <property type="project" value="TreeGrafter"/>
</dbReference>
<keyword evidence="3 5" id="KW-0067">ATP-binding</keyword>
<dbReference type="GO" id="GO:0005886">
    <property type="term" value="C:plasma membrane"/>
    <property type="evidence" value="ECO:0007669"/>
    <property type="project" value="TreeGrafter"/>
</dbReference>